<evidence type="ECO:0000313" key="1">
    <source>
        <dbReference type="EMBL" id="CDR94209.1"/>
    </source>
</evidence>
<proteinExistence type="predicted"/>
<dbReference type="EMBL" id="LK391707">
    <property type="protein sequence ID" value="CDR94209.1"/>
    <property type="molecule type" value="Genomic_DNA"/>
</dbReference>
<reference evidence="2" key="1">
    <citation type="journal article" date="2014" name="Nucleic Acids Res.">
        <title>The evolutionary dynamics of variant antigen genes in Babesia reveal a history of genomic innovation underlying host-parasite interaction.</title>
        <authorList>
            <person name="Jackson A.P."/>
            <person name="Otto T.D."/>
            <person name="Darby A."/>
            <person name="Ramaprasad A."/>
            <person name="Xia D."/>
            <person name="Echaide I.E."/>
            <person name="Farber M."/>
            <person name="Gahlot S."/>
            <person name="Gamble J."/>
            <person name="Gupta D."/>
            <person name="Gupta Y."/>
            <person name="Jackson L."/>
            <person name="Malandrin L."/>
            <person name="Malas T.B."/>
            <person name="Moussa E."/>
            <person name="Nair M."/>
            <person name="Reid A.J."/>
            <person name="Sanders M."/>
            <person name="Sharma J."/>
            <person name="Tracey A."/>
            <person name="Quail M.A."/>
            <person name="Weir W."/>
            <person name="Wastling J.M."/>
            <person name="Hall N."/>
            <person name="Willadsen P."/>
            <person name="Lingelbach K."/>
            <person name="Shiels B."/>
            <person name="Tait A."/>
            <person name="Berriman M."/>
            <person name="Allred D.R."/>
            <person name="Pain A."/>
        </authorList>
    </citation>
    <scope>NUCLEOTIDE SEQUENCE [LARGE SCALE GENOMIC DNA]</scope>
    <source>
        <strain evidence="2">Bond</strain>
    </source>
</reference>
<dbReference type="KEGG" id="bbig:BBBOND_0105180"/>
<dbReference type="Proteomes" id="UP000033188">
    <property type="component" value="Chromosome 1"/>
</dbReference>
<dbReference type="GeneID" id="24562750"/>
<dbReference type="VEuPathDB" id="PiroplasmaDB:BBBOND_0105180"/>
<keyword evidence="2" id="KW-1185">Reference proteome</keyword>
<accession>A0A061D5G6</accession>
<gene>
    <name evidence="1" type="ORF">BBBOND_0105180</name>
</gene>
<name>A0A061D5G6_BABBI</name>
<protein>
    <submittedName>
        <fullName evidence="1">Uncharacterized protein</fullName>
    </submittedName>
</protein>
<dbReference type="OrthoDB" id="366057at2759"/>
<dbReference type="RefSeq" id="XP_012766395.1">
    <property type="nucleotide sequence ID" value="XM_012910941.1"/>
</dbReference>
<dbReference type="AlphaFoldDB" id="A0A061D5G6"/>
<evidence type="ECO:0000313" key="2">
    <source>
        <dbReference type="Proteomes" id="UP000033188"/>
    </source>
</evidence>
<organism evidence="1 2">
    <name type="scientific">Babesia bigemina</name>
    <dbReference type="NCBI Taxonomy" id="5866"/>
    <lineage>
        <taxon>Eukaryota</taxon>
        <taxon>Sar</taxon>
        <taxon>Alveolata</taxon>
        <taxon>Apicomplexa</taxon>
        <taxon>Aconoidasida</taxon>
        <taxon>Piroplasmida</taxon>
        <taxon>Babesiidae</taxon>
        <taxon>Babesia</taxon>
    </lineage>
</organism>
<dbReference type="OMA" id="STRHALM"/>
<sequence length="150" mass="17104">MKKQTTHNVGIIRLRSGDSRMRLPDVIETSTDYVVKVEIDVSVLQNLHPRDVLEALRSSQIDDDVATIVIRGHKYHCEFITRKATTLLLGENPSSCTNITDRYLGTIFVSPVKTIISAALHTRDNWRSEHSYRKFHKSTPFGSDQETIPR</sequence>